<name>A0A328BV25_9BACT</name>
<sequence length="77" mass="8883">MLEGDDIRGLPAFAPAGHPLYAYSDAGFHAACFEAWPEREEALRQIEALDRELINSDRFKEWVAKHGWPDWLKKREG</sequence>
<gene>
    <name evidence="1" type="ORF">DLM85_03245</name>
</gene>
<evidence type="ECO:0000313" key="1">
    <source>
        <dbReference type="EMBL" id="RAK69886.1"/>
    </source>
</evidence>
<dbReference type="Proteomes" id="UP000248553">
    <property type="component" value="Unassembled WGS sequence"/>
</dbReference>
<reference evidence="2" key="1">
    <citation type="submission" date="2018-05" db="EMBL/GenBank/DDBJ databases">
        <authorList>
            <person name="Nie L."/>
        </authorList>
    </citation>
    <scope>NUCLEOTIDE SEQUENCE [LARGE SCALE GENOMIC DNA]</scope>
    <source>
        <strain evidence="2">NL</strain>
    </source>
</reference>
<accession>A0A328BV25</accession>
<comment type="caution">
    <text evidence="1">The sequence shown here is derived from an EMBL/GenBank/DDBJ whole genome shotgun (WGS) entry which is preliminary data.</text>
</comment>
<proteinExistence type="predicted"/>
<protein>
    <submittedName>
        <fullName evidence="1">Uncharacterized protein</fullName>
    </submittedName>
</protein>
<dbReference type="EMBL" id="QHKM01000001">
    <property type="protein sequence ID" value="RAK69886.1"/>
    <property type="molecule type" value="Genomic_DNA"/>
</dbReference>
<evidence type="ECO:0000313" key="2">
    <source>
        <dbReference type="Proteomes" id="UP000248553"/>
    </source>
</evidence>
<organism evidence="1 2">
    <name type="scientific">Hymenobacter edaphi</name>
    <dbReference type="NCBI Taxonomy" id="2211146"/>
    <lineage>
        <taxon>Bacteria</taxon>
        <taxon>Pseudomonadati</taxon>
        <taxon>Bacteroidota</taxon>
        <taxon>Cytophagia</taxon>
        <taxon>Cytophagales</taxon>
        <taxon>Hymenobacteraceae</taxon>
        <taxon>Hymenobacter</taxon>
    </lineage>
</organism>
<keyword evidence="2" id="KW-1185">Reference proteome</keyword>
<dbReference type="AlphaFoldDB" id="A0A328BV25"/>